<dbReference type="Gene3D" id="3.55.40.20">
    <property type="entry name" value="Iron/manganese superoxide dismutase, C-terminal domain"/>
    <property type="match status" value="1"/>
</dbReference>
<dbReference type="FunFam" id="1.10.287.990:FF:000001">
    <property type="entry name" value="Superoxide dismutase"/>
    <property type="match status" value="1"/>
</dbReference>
<comment type="caution">
    <text evidence="7">The sequence shown here is derived from an EMBL/GenBank/DDBJ whole genome shotgun (WGS) entry which is preliminary data.</text>
</comment>
<dbReference type="Gene3D" id="1.10.287.990">
    <property type="entry name" value="Fe,Mn superoxide dismutase (SOD) domain"/>
    <property type="match status" value="1"/>
</dbReference>
<dbReference type="PROSITE" id="PS00088">
    <property type="entry name" value="SOD_MN"/>
    <property type="match status" value="1"/>
</dbReference>
<dbReference type="InterPro" id="IPR019832">
    <property type="entry name" value="Mn/Fe_SOD_C"/>
</dbReference>
<dbReference type="PIRSF" id="PIRSF000349">
    <property type="entry name" value="SODismutase"/>
    <property type="match status" value="1"/>
</dbReference>
<dbReference type="PRINTS" id="PR01703">
    <property type="entry name" value="MNSODISMTASE"/>
</dbReference>
<dbReference type="EC" id="1.15.1.1" evidence="2"/>
<dbReference type="GO" id="GO:0004784">
    <property type="term" value="F:superoxide dismutase activity"/>
    <property type="evidence" value="ECO:0007669"/>
    <property type="project" value="UniProtKB-EC"/>
</dbReference>
<evidence type="ECO:0000256" key="4">
    <source>
        <dbReference type="ARBA" id="ARBA00023002"/>
    </source>
</evidence>
<dbReference type="InterPro" id="IPR019833">
    <property type="entry name" value="Mn/Fe_SOD_BS"/>
</dbReference>
<name>A0A0F9CDN0_9ZZZZ</name>
<evidence type="ECO:0000256" key="3">
    <source>
        <dbReference type="ARBA" id="ARBA00022723"/>
    </source>
</evidence>
<proteinExistence type="inferred from homology"/>
<evidence type="ECO:0000259" key="6">
    <source>
        <dbReference type="Pfam" id="PF02777"/>
    </source>
</evidence>
<evidence type="ECO:0000256" key="1">
    <source>
        <dbReference type="ARBA" id="ARBA00008714"/>
    </source>
</evidence>
<evidence type="ECO:0000313" key="7">
    <source>
        <dbReference type="EMBL" id="KKL03766.1"/>
    </source>
</evidence>
<accession>A0A0F9CDN0</accession>
<dbReference type="GO" id="GO:0005737">
    <property type="term" value="C:cytoplasm"/>
    <property type="evidence" value="ECO:0007669"/>
    <property type="project" value="TreeGrafter"/>
</dbReference>
<evidence type="ECO:0000256" key="2">
    <source>
        <dbReference type="ARBA" id="ARBA00012682"/>
    </source>
</evidence>
<dbReference type="InterPro" id="IPR036324">
    <property type="entry name" value="Mn/Fe_SOD_N_sf"/>
</dbReference>
<dbReference type="AlphaFoldDB" id="A0A0F9CDN0"/>
<dbReference type="FunFam" id="3.55.40.20:FF:000001">
    <property type="entry name" value="Superoxide dismutase"/>
    <property type="match status" value="1"/>
</dbReference>
<evidence type="ECO:0000259" key="5">
    <source>
        <dbReference type="Pfam" id="PF00081"/>
    </source>
</evidence>
<dbReference type="PANTHER" id="PTHR43595:SF2">
    <property type="entry name" value="SMALL RIBOSOMAL SUBUNIT PROTEIN MS42"/>
    <property type="match status" value="1"/>
</dbReference>
<organism evidence="7">
    <name type="scientific">marine sediment metagenome</name>
    <dbReference type="NCBI Taxonomy" id="412755"/>
    <lineage>
        <taxon>unclassified sequences</taxon>
        <taxon>metagenomes</taxon>
        <taxon>ecological metagenomes</taxon>
    </lineage>
</organism>
<dbReference type="SUPFAM" id="SSF46609">
    <property type="entry name" value="Fe,Mn superoxide dismutase (SOD), N-terminal domain"/>
    <property type="match status" value="1"/>
</dbReference>
<keyword evidence="4" id="KW-0560">Oxidoreductase</keyword>
<protein>
    <recommendedName>
        <fullName evidence="2">superoxide dismutase</fullName>
        <ecNumber evidence="2">1.15.1.1</ecNumber>
    </recommendedName>
</protein>
<sequence length="210" mass="23564">MTRPMGKYTLPELPYAYDALEPHIDAKTMEIHHTKHHQAYTDKLNAALEKCSSDIQNKDILDIISNIKQVPDDVRGAINFNGGGYDNHKLFWNNMKANGGGEPGGAVADAINSSFGSFADFKEKFSSTTAVIQGSGWGWLVYNPSSGKVEYKSMPNQTSPRTEGLVPLLGCDVWEHAYYLKYQNKRPDYISAWWNVVNWDEVDSRLSKAK</sequence>
<dbReference type="InterPro" id="IPR019831">
    <property type="entry name" value="Mn/Fe_SOD_N"/>
</dbReference>
<dbReference type="Pfam" id="PF00081">
    <property type="entry name" value="Sod_Fe_N"/>
    <property type="match status" value="1"/>
</dbReference>
<dbReference type="Pfam" id="PF02777">
    <property type="entry name" value="Sod_Fe_C"/>
    <property type="match status" value="1"/>
</dbReference>
<gene>
    <name evidence="7" type="ORF">LCGC14_2622840</name>
</gene>
<dbReference type="InterPro" id="IPR001189">
    <property type="entry name" value="Mn/Fe_SOD"/>
</dbReference>
<feature type="domain" description="Manganese/iron superoxide dismutase C-terminal" evidence="6">
    <location>
        <begin position="104"/>
        <end position="205"/>
    </location>
</feature>
<dbReference type="EMBL" id="LAZR01044799">
    <property type="protein sequence ID" value="KKL03766.1"/>
    <property type="molecule type" value="Genomic_DNA"/>
</dbReference>
<dbReference type="InterPro" id="IPR036314">
    <property type="entry name" value="SOD_C_sf"/>
</dbReference>
<dbReference type="PANTHER" id="PTHR43595">
    <property type="entry name" value="37S RIBOSOMAL PROTEIN S26, MITOCHONDRIAL"/>
    <property type="match status" value="1"/>
</dbReference>
<comment type="similarity">
    <text evidence="1">Belongs to the iron/manganese superoxide dismutase family.</text>
</comment>
<keyword evidence="3" id="KW-0479">Metal-binding</keyword>
<feature type="domain" description="Manganese/iron superoxide dismutase N-terminal" evidence="5">
    <location>
        <begin position="7"/>
        <end position="96"/>
    </location>
</feature>
<reference evidence="7" key="1">
    <citation type="journal article" date="2015" name="Nature">
        <title>Complex archaea that bridge the gap between prokaryotes and eukaryotes.</title>
        <authorList>
            <person name="Spang A."/>
            <person name="Saw J.H."/>
            <person name="Jorgensen S.L."/>
            <person name="Zaremba-Niedzwiedzka K."/>
            <person name="Martijn J."/>
            <person name="Lind A.E."/>
            <person name="van Eijk R."/>
            <person name="Schleper C."/>
            <person name="Guy L."/>
            <person name="Ettema T.J."/>
        </authorList>
    </citation>
    <scope>NUCLEOTIDE SEQUENCE</scope>
</reference>
<dbReference type="SUPFAM" id="SSF54719">
    <property type="entry name" value="Fe,Mn superoxide dismutase (SOD), C-terminal domain"/>
    <property type="match status" value="1"/>
</dbReference>
<dbReference type="GO" id="GO:0046872">
    <property type="term" value="F:metal ion binding"/>
    <property type="evidence" value="ECO:0007669"/>
    <property type="project" value="UniProtKB-KW"/>
</dbReference>